<dbReference type="RefSeq" id="YP_009195757.1">
    <property type="nucleotide sequence ID" value="NC_028763.1"/>
</dbReference>
<dbReference type="Pfam" id="PF26096">
    <property type="entry name" value="DUF8033"/>
    <property type="match status" value="1"/>
</dbReference>
<evidence type="ECO:0000313" key="2">
    <source>
        <dbReference type="EMBL" id="AKG94339.1"/>
    </source>
</evidence>
<keyword evidence="3" id="KW-1185">Reference proteome</keyword>
<dbReference type="GeneID" id="26623053"/>
<proteinExistence type="predicted"/>
<dbReference type="KEGG" id="vg:26623053"/>
<accession>A0A0F7IKN7</accession>
<dbReference type="InterPro" id="IPR058346">
    <property type="entry name" value="DUF8033"/>
</dbReference>
<evidence type="ECO:0000259" key="1">
    <source>
        <dbReference type="Pfam" id="PF26096"/>
    </source>
</evidence>
<sequence>MKPVTTLGANQYSIETENKIVFQSYDTIVCEITNFENGNHPIVKITENQPQSKTTAKYLNKFLQFHTHYNKYQEIEN</sequence>
<gene>
    <name evidence="2" type="ORF">P12002S_0083</name>
</gene>
<dbReference type="Proteomes" id="UP000204416">
    <property type="component" value="Segment"/>
</dbReference>
<name>A0A0F7IKN7_9CAUD</name>
<feature type="domain" description="DUF8033" evidence="1">
    <location>
        <begin position="7"/>
        <end position="74"/>
    </location>
</feature>
<reference evidence="2 3" key="1">
    <citation type="journal article" date="2015" name="Stand. Genomic Sci.">
        <title>Complete genome sequences of bacteriophages P12002L and P12002S, two lytic phages that infect a marine Polaribacter strain.</title>
        <authorList>
            <person name="Kang I."/>
            <person name="Jang H."/>
            <person name="Cho J.-C."/>
        </authorList>
    </citation>
    <scope>NUCLEOTIDE SEQUENCE [LARGE SCALE GENOMIC DNA]</scope>
</reference>
<dbReference type="EMBL" id="KR136260">
    <property type="protein sequence ID" value="AKG94339.1"/>
    <property type="molecule type" value="Genomic_DNA"/>
</dbReference>
<protein>
    <recommendedName>
        <fullName evidence="1">DUF8033 domain-containing protein</fullName>
    </recommendedName>
</protein>
<organism evidence="2 3">
    <name type="scientific">Polaribacter phage P12002S</name>
    <dbReference type="NCBI Taxonomy" id="1647387"/>
    <lineage>
        <taxon>Viruses</taxon>
        <taxon>Duplodnaviria</taxon>
        <taxon>Heunggongvirae</taxon>
        <taxon>Uroviricota</taxon>
        <taxon>Caudoviricetes</taxon>
        <taxon>Incheonvirus</taxon>
        <taxon>Incheonvirus P12002S</taxon>
    </lineage>
</organism>
<evidence type="ECO:0000313" key="3">
    <source>
        <dbReference type="Proteomes" id="UP000204416"/>
    </source>
</evidence>